<dbReference type="Gene3D" id="3.80.10.10">
    <property type="entry name" value="Ribonuclease Inhibitor"/>
    <property type="match status" value="1"/>
</dbReference>
<dbReference type="AlphaFoldDB" id="A0A9J6D0Q7"/>
<gene>
    <name evidence="1" type="ORF">HPB51_027393</name>
</gene>
<evidence type="ECO:0000313" key="2">
    <source>
        <dbReference type="Proteomes" id="UP000821866"/>
    </source>
</evidence>
<dbReference type="InterPro" id="IPR032675">
    <property type="entry name" value="LRR_dom_sf"/>
</dbReference>
<reference evidence="1" key="1">
    <citation type="journal article" date="2020" name="Cell">
        <title>Large-Scale Comparative Analyses of Tick Genomes Elucidate Their Genetic Diversity and Vector Capacities.</title>
        <authorList>
            <consortium name="Tick Genome and Microbiome Consortium (TIGMIC)"/>
            <person name="Jia N."/>
            <person name="Wang J."/>
            <person name="Shi W."/>
            <person name="Du L."/>
            <person name="Sun Y."/>
            <person name="Zhan W."/>
            <person name="Jiang J.F."/>
            <person name="Wang Q."/>
            <person name="Zhang B."/>
            <person name="Ji P."/>
            <person name="Bell-Sakyi L."/>
            <person name="Cui X.M."/>
            <person name="Yuan T.T."/>
            <person name="Jiang B.G."/>
            <person name="Yang W.F."/>
            <person name="Lam T.T."/>
            <person name="Chang Q.C."/>
            <person name="Ding S.J."/>
            <person name="Wang X.J."/>
            <person name="Zhu J.G."/>
            <person name="Ruan X.D."/>
            <person name="Zhao L."/>
            <person name="Wei J.T."/>
            <person name="Ye R.Z."/>
            <person name="Que T.C."/>
            <person name="Du C.H."/>
            <person name="Zhou Y.H."/>
            <person name="Cheng J.X."/>
            <person name="Dai P.F."/>
            <person name="Guo W.B."/>
            <person name="Han X.H."/>
            <person name="Huang E.J."/>
            <person name="Li L.F."/>
            <person name="Wei W."/>
            <person name="Gao Y.C."/>
            <person name="Liu J.Z."/>
            <person name="Shao H.Z."/>
            <person name="Wang X."/>
            <person name="Wang C.C."/>
            <person name="Yang T.C."/>
            <person name="Huo Q.B."/>
            <person name="Li W."/>
            <person name="Chen H.Y."/>
            <person name="Chen S.E."/>
            <person name="Zhou L.G."/>
            <person name="Ni X.B."/>
            <person name="Tian J.H."/>
            <person name="Sheng Y."/>
            <person name="Liu T."/>
            <person name="Pan Y.S."/>
            <person name="Xia L.Y."/>
            <person name="Li J."/>
            <person name="Zhao F."/>
            <person name="Cao W.C."/>
        </authorList>
    </citation>
    <scope>NUCLEOTIDE SEQUENCE</scope>
    <source>
        <strain evidence="1">Rmic-2018</strain>
    </source>
</reference>
<dbReference type="Proteomes" id="UP000821866">
    <property type="component" value="Unassembled WGS sequence"/>
</dbReference>
<evidence type="ECO:0000313" key="1">
    <source>
        <dbReference type="EMBL" id="KAH7964371.1"/>
    </source>
</evidence>
<accession>A0A9J6D0Q7</accession>
<keyword evidence="2" id="KW-1185">Reference proteome</keyword>
<sequence length="604" mass="69088">MLDWLLTTHCCIGSVIIRLSTDEYTSLCLLHSVSKNKGIKTLAIDDITSSAIRTVADILPCLTNIENLELRSSRLDPVDYLEPVSALFQVSSSLRGLHIRDRITNEQKVGALLNAILRKPTLEELSFEDLALETDPYIHTWKQYLSSTTVLKNLSLCTSNWSLQIAVLEGVLENHSIEKLSLFMFKATEESVALVSRIIKERRAMRSLSIVTSDDEPFELLSVYDCWVTPLTDNDTLEELMLCSCILRTTRWSEFFRALIAKECLKTVRVSPTCDCSDMWTLCTELKDSGADEKVSLDYDADLTFEAELLHCKAISMVEFQPWECDDRFIAALRLLPNCQHLKTLSVDIQNDHTRLASALAEFLKSATALRIIRLRIRYFGLLDTRDQNLWWNIILESICRGHNAKYLFLEMPDMSMQDSKDFTDLVKHSECVRKLCFMKSPKAINTAFFRRLSEGIQENYTIASVTFDGGVEEDGVSHWLAVKETTWRNSGLVTRAARIKQASQTDRYVTTAVDRVSRYPGLLDEVARKAKLDRAELEVLVRDRLRRIQSIDGFMRVVGVVKDRVICHPSDDGRMQLSDLNEDCWGYVRRYLIPDDVQYDTRV</sequence>
<reference evidence="1" key="2">
    <citation type="submission" date="2021-09" db="EMBL/GenBank/DDBJ databases">
        <authorList>
            <person name="Jia N."/>
            <person name="Wang J."/>
            <person name="Shi W."/>
            <person name="Du L."/>
            <person name="Sun Y."/>
            <person name="Zhan W."/>
            <person name="Jiang J."/>
            <person name="Wang Q."/>
            <person name="Zhang B."/>
            <person name="Ji P."/>
            <person name="Sakyi L.B."/>
            <person name="Cui X."/>
            <person name="Yuan T."/>
            <person name="Jiang B."/>
            <person name="Yang W."/>
            <person name="Lam T.T.-Y."/>
            <person name="Chang Q."/>
            <person name="Ding S."/>
            <person name="Wang X."/>
            <person name="Zhu J."/>
            <person name="Ruan X."/>
            <person name="Zhao L."/>
            <person name="Wei J."/>
            <person name="Que T."/>
            <person name="Du C."/>
            <person name="Cheng J."/>
            <person name="Dai P."/>
            <person name="Han X."/>
            <person name="Huang E."/>
            <person name="Gao Y."/>
            <person name="Liu J."/>
            <person name="Shao H."/>
            <person name="Ye R."/>
            <person name="Li L."/>
            <person name="Wei W."/>
            <person name="Wang X."/>
            <person name="Wang C."/>
            <person name="Huo Q."/>
            <person name="Li W."/>
            <person name="Guo W."/>
            <person name="Chen H."/>
            <person name="Chen S."/>
            <person name="Zhou L."/>
            <person name="Zhou L."/>
            <person name="Ni X."/>
            <person name="Tian J."/>
            <person name="Zhou Y."/>
            <person name="Sheng Y."/>
            <person name="Liu T."/>
            <person name="Pan Y."/>
            <person name="Xia L."/>
            <person name="Li J."/>
            <person name="Zhao F."/>
            <person name="Cao W."/>
        </authorList>
    </citation>
    <scope>NUCLEOTIDE SEQUENCE</scope>
    <source>
        <strain evidence="1">Rmic-2018</strain>
        <tissue evidence="1">Larvae</tissue>
    </source>
</reference>
<organism evidence="1 2">
    <name type="scientific">Rhipicephalus microplus</name>
    <name type="common">Cattle tick</name>
    <name type="synonym">Boophilus microplus</name>
    <dbReference type="NCBI Taxonomy" id="6941"/>
    <lineage>
        <taxon>Eukaryota</taxon>
        <taxon>Metazoa</taxon>
        <taxon>Ecdysozoa</taxon>
        <taxon>Arthropoda</taxon>
        <taxon>Chelicerata</taxon>
        <taxon>Arachnida</taxon>
        <taxon>Acari</taxon>
        <taxon>Parasitiformes</taxon>
        <taxon>Ixodida</taxon>
        <taxon>Ixodoidea</taxon>
        <taxon>Ixodidae</taxon>
        <taxon>Rhipicephalinae</taxon>
        <taxon>Rhipicephalus</taxon>
        <taxon>Boophilus</taxon>
    </lineage>
</organism>
<proteinExistence type="predicted"/>
<name>A0A9J6D0Q7_RHIMP</name>
<dbReference type="VEuPathDB" id="VectorBase:LOC119162097"/>
<comment type="caution">
    <text evidence="1">The sequence shown here is derived from an EMBL/GenBank/DDBJ whole genome shotgun (WGS) entry which is preliminary data.</text>
</comment>
<dbReference type="SUPFAM" id="SSF52047">
    <property type="entry name" value="RNI-like"/>
    <property type="match status" value="2"/>
</dbReference>
<protein>
    <submittedName>
        <fullName evidence="1">Uncharacterized protein</fullName>
    </submittedName>
</protein>
<dbReference type="EMBL" id="JABSTU010004003">
    <property type="protein sequence ID" value="KAH7964371.1"/>
    <property type="molecule type" value="Genomic_DNA"/>
</dbReference>